<sequence length="279" mass="32090">MSSLLIDEDTRIDSGRYTTNSKSIEFGPWLVSFDISCILPSVCSTKLVCERDDDQYCQFCIYSRELSIPHFPDMVFPKNVLTLTHSCGAKIEFNALDALKFVATGVRAIEVACAEAWQESRPDATKQKKPFDWTFSTNYKGTLSNFVSIEATDETINFELLKQKDQILFYHDLTLFEDELHDHGISKLSVKIRVMPKFWFVLLRYFLRVDDVLVRCHETRMFHLVNTNYVLREFTAKEAKAEDLNMPTSQMKEADDVVPILPVKHKITEKLVVNVQPGA</sequence>
<keyword evidence="4" id="KW-1185">Reference proteome</keyword>
<dbReference type="Pfam" id="PF04176">
    <property type="entry name" value="TIP41"/>
    <property type="match status" value="1"/>
</dbReference>
<accession>A0A5E4Q2G7</accession>
<dbReference type="EMBL" id="FZQP02001114">
    <property type="protein sequence ID" value="VVC91619.1"/>
    <property type="molecule type" value="Genomic_DNA"/>
</dbReference>
<organism evidence="3 4">
    <name type="scientific">Leptidea sinapis</name>
    <dbReference type="NCBI Taxonomy" id="189913"/>
    <lineage>
        <taxon>Eukaryota</taxon>
        <taxon>Metazoa</taxon>
        <taxon>Ecdysozoa</taxon>
        <taxon>Arthropoda</taxon>
        <taxon>Hexapoda</taxon>
        <taxon>Insecta</taxon>
        <taxon>Pterygota</taxon>
        <taxon>Neoptera</taxon>
        <taxon>Endopterygota</taxon>
        <taxon>Lepidoptera</taxon>
        <taxon>Glossata</taxon>
        <taxon>Ditrysia</taxon>
        <taxon>Papilionoidea</taxon>
        <taxon>Pieridae</taxon>
        <taxon>Dismorphiinae</taxon>
        <taxon>Leptidea</taxon>
    </lineage>
</organism>
<dbReference type="AlphaFoldDB" id="A0A5E4Q2G7"/>
<gene>
    <name evidence="3" type="ORF">LSINAPIS_LOCUS4255</name>
</gene>
<reference evidence="3 4" key="1">
    <citation type="submission" date="2017-07" db="EMBL/GenBank/DDBJ databases">
        <authorList>
            <person name="Talla V."/>
            <person name="Backstrom N."/>
        </authorList>
    </citation>
    <scope>NUCLEOTIDE SEQUENCE [LARGE SCALE GENOMIC DNA]</scope>
</reference>
<evidence type="ECO:0000313" key="4">
    <source>
        <dbReference type="Proteomes" id="UP000324832"/>
    </source>
</evidence>
<dbReference type="PANTHER" id="PTHR21021:SF16">
    <property type="entry name" value="TIP41-LIKE PROTEIN"/>
    <property type="match status" value="1"/>
</dbReference>
<dbReference type="GO" id="GO:0005829">
    <property type="term" value="C:cytosol"/>
    <property type="evidence" value="ECO:0007669"/>
    <property type="project" value="TreeGrafter"/>
</dbReference>
<evidence type="ECO:0000313" key="3">
    <source>
        <dbReference type="EMBL" id="VVC91619.1"/>
    </source>
</evidence>
<comment type="similarity">
    <text evidence="1">Belongs to the TIP41 family.</text>
</comment>
<evidence type="ECO:0000256" key="2">
    <source>
        <dbReference type="ARBA" id="ARBA00018951"/>
    </source>
</evidence>
<dbReference type="InterPro" id="IPR051330">
    <property type="entry name" value="Phosphatase_reg/MetRdx"/>
</dbReference>
<name>A0A5E4Q2G7_9NEOP</name>
<protein>
    <recommendedName>
        <fullName evidence="2">TIP41-like protein</fullName>
    </recommendedName>
</protein>
<evidence type="ECO:0000256" key="1">
    <source>
        <dbReference type="ARBA" id="ARBA00006658"/>
    </source>
</evidence>
<dbReference type="Proteomes" id="UP000324832">
    <property type="component" value="Unassembled WGS sequence"/>
</dbReference>
<proteinExistence type="inferred from homology"/>
<dbReference type="PANTHER" id="PTHR21021">
    <property type="entry name" value="GAF/PUTATIVE CYTOSKELETAL PROTEIN"/>
    <property type="match status" value="1"/>
</dbReference>
<dbReference type="InterPro" id="IPR007303">
    <property type="entry name" value="TIP41-like"/>
</dbReference>
<dbReference type="GO" id="GO:0031929">
    <property type="term" value="P:TOR signaling"/>
    <property type="evidence" value="ECO:0007669"/>
    <property type="project" value="TreeGrafter"/>
</dbReference>